<dbReference type="Gene3D" id="1.20.5.170">
    <property type="match status" value="1"/>
</dbReference>
<dbReference type="InterPro" id="IPR004827">
    <property type="entry name" value="bZIP"/>
</dbReference>
<evidence type="ECO:0000259" key="6">
    <source>
        <dbReference type="PROSITE" id="PS50217"/>
    </source>
</evidence>
<dbReference type="RefSeq" id="XP_030634394.1">
    <property type="nucleotide sequence ID" value="XM_030778534.1"/>
</dbReference>
<dbReference type="AlphaFoldDB" id="A0A6J2VRN1"/>
<accession>A0A6J2VRN1</accession>
<dbReference type="InterPro" id="IPR024874">
    <property type="entry name" value="Transcription_factor_Maf_fam"/>
</dbReference>
<dbReference type="Pfam" id="PF03131">
    <property type="entry name" value="bZIP_Maf"/>
    <property type="match status" value="1"/>
</dbReference>
<keyword evidence="3" id="KW-0804">Transcription</keyword>
<dbReference type="InParanoid" id="A0A6J2VRN1"/>
<dbReference type="InterPro" id="IPR008917">
    <property type="entry name" value="TF_DNA-bd_sf"/>
</dbReference>
<dbReference type="PROSITE" id="PS50217">
    <property type="entry name" value="BZIP"/>
    <property type="match status" value="1"/>
</dbReference>
<organism evidence="7 8">
    <name type="scientific">Chanos chanos</name>
    <name type="common">Milkfish</name>
    <name type="synonym">Mugil chanos</name>
    <dbReference type="NCBI Taxonomy" id="29144"/>
    <lineage>
        <taxon>Eukaryota</taxon>
        <taxon>Metazoa</taxon>
        <taxon>Chordata</taxon>
        <taxon>Craniata</taxon>
        <taxon>Vertebrata</taxon>
        <taxon>Euteleostomi</taxon>
        <taxon>Actinopterygii</taxon>
        <taxon>Neopterygii</taxon>
        <taxon>Teleostei</taxon>
        <taxon>Ostariophysi</taxon>
        <taxon>Gonorynchiformes</taxon>
        <taxon>Chanidae</taxon>
        <taxon>Chanos</taxon>
    </lineage>
</organism>
<dbReference type="CTD" id="114463"/>
<dbReference type="PANTHER" id="PTHR10129:SF49">
    <property type="entry name" value="KRML2.2 PROTEIN"/>
    <property type="match status" value="1"/>
</dbReference>
<evidence type="ECO:0000256" key="2">
    <source>
        <dbReference type="ARBA" id="ARBA00023125"/>
    </source>
</evidence>
<keyword evidence="7" id="KW-1185">Reference proteome</keyword>
<dbReference type="GO" id="GO:0000978">
    <property type="term" value="F:RNA polymerase II cis-regulatory region sequence-specific DNA binding"/>
    <property type="evidence" value="ECO:0007669"/>
    <property type="project" value="TreeGrafter"/>
</dbReference>
<gene>
    <name evidence="8" type="primary">mafbb</name>
</gene>
<protein>
    <submittedName>
        <fullName evidence="8">V-maf avian musculoaponeurotic fibrosarcoma oncogene homolog Bb</fullName>
    </submittedName>
</protein>
<evidence type="ECO:0000256" key="3">
    <source>
        <dbReference type="ARBA" id="ARBA00023163"/>
    </source>
</evidence>
<dbReference type="Proteomes" id="UP000504632">
    <property type="component" value="Chromosome 6"/>
</dbReference>
<evidence type="ECO:0000313" key="8">
    <source>
        <dbReference type="RefSeq" id="XP_030634394.1"/>
    </source>
</evidence>
<dbReference type="PANTHER" id="PTHR10129">
    <property type="entry name" value="TRANSCRIPTION FACTOR MAF"/>
    <property type="match status" value="1"/>
</dbReference>
<keyword evidence="4" id="KW-0175">Coiled coil</keyword>
<feature type="domain" description="BZIP" evidence="6">
    <location>
        <begin position="249"/>
        <end position="312"/>
    </location>
</feature>
<evidence type="ECO:0000256" key="4">
    <source>
        <dbReference type="SAM" id="Coils"/>
    </source>
</evidence>
<sequence length="331" mass="37716">MPAEQQFQLHEDPRNLDYFSDVNLMQFDVKRETTSGFDSLYPHPHPCNQNTSGSVSTTPMSTPCSSVPSSPSISPTGQSSDDLYWTMDSSVYPQQMNSNLLDLTSETAVGSLGTDSVNGHPISHIRQQLHQAEFDYYRATRPFHGQTPSFQHQEQHYAEIPPNIGTLHSHQSAHDHVQNRDGFQFTDNVNNPSARALCHQTAQVINPQQKRDDRKTSVEVCLSDEQLLSMSVRELNRHLRGLSKNDVIRLKQRRRTLKNRGYAQSCRHKRVQQKHVLEHEKTSLVTQLEQLRREFNILTRERDAYKLKFERLAGGLRNGPTGESSSSQISV</sequence>
<evidence type="ECO:0000256" key="5">
    <source>
        <dbReference type="SAM" id="MobiDB-lite"/>
    </source>
</evidence>
<dbReference type="InterPro" id="IPR004826">
    <property type="entry name" value="bZIP_Maf"/>
</dbReference>
<name>A0A6J2VRN1_CHACN</name>
<dbReference type="InterPro" id="IPR046347">
    <property type="entry name" value="bZIP_sf"/>
</dbReference>
<proteinExistence type="predicted"/>
<keyword evidence="1" id="KW-0805">Transcription regulation</keyword>
<evidence type="ECO:0000256" key="1">
    <source>
        <dbReference type="ARBA" id="ARBA00023015"/>
    </source>
</evidence>
<reference evidence="8" key="1">
    <citation type="submission" date="2025-08" db="UniProtKB">
        <authorList>
            <consortium name="RefSeq"/>
        </authorList>
    </citation>
    <scope>IDENTIFICATION</scope>
</reference>
<dbReference type="SUPFAM" id="SSF47454">
    <property type="entry name" value="A DNA-binding domain in eukaryotic transcription factors"/>
    <property type="match status" value="1"/>
</dbReference>
<dbReference type="FunFam" id="1.20.5.170:FF:000016">
    <property type="entry name" value="MAF bZIP transcription factor"/>
    <property type="match status" value="1"/>
</dbReference>
<feature type="coiled-coil region" evidence="4">
    <location>
        <begin position="274"/>
        <end position="308"/>
    </location>
</feature>
<dbReference type="CDD" id="cd14718">
    <property type="entry name" value="bZIP_Maf_large"/>
    <property type="match status" value="1"/>
</dbReference>
<evidence type="ECO:0000313" key="7">
    <source>
        <dbReference type="Proteomes" id="UP000504632"/>
    </source>
</evidence>
<dbReference type="GeneID" id="115815571"/>
<dbReference type="GO" id="GO:0000981">
    <property type="term" value="F:DNA-binding transcription factor activity, RNA polymerase II-specific"/>
    <property type="evidence" value="ECO:0007669"/>
    <property type="project" value="TreeGrafter"/>
</dbReference>
<keyword evidence="2" id="KW-0238">DNA-binding</keyword>
<dbReference type="OrthoDB" id="5974330at2759"/>
<feature type="region of interest" description="Disordered" evidence="5">
    <location>
        <begin position="44"/>
        <end position="79"/>
    </location>
</feature>
<dbReference type="GO" id="GO:0005634">
    <property type="term" value="C:nucleus"/>
    <property type="evidence" value="ECO:0007669"/>
    <property type="project" value="TreeGrafter"/>
</dbReference>
<feature type="compositionally biased region" description="Low complexity" evidence="5">
    <location>
        <begin position="54"/>
        <end position="79"/>
    </location>
</feature>
<dbReference type="SUPFAM" id="SSF57959">
    <property type="entry name" value="Leucine zipper domain"/>
    <property type="match status" value="1"/>
</dbReference>
<dbReference type="SMART" id="SM00338">
    <property type="entry name" value="BRLZ"/>
    <property type="match status" value="1"/>
</dbReference>